<dbReference type="GO" id="GO:0005524">
    <property type="term" value="F:ATP binding"/>
    <property type="evidence" value="ECO:0007669"/>
    <property type="project" value="UniProtKB-UniRule"/>
</dbReference>
<feature type="transmembrane region" description="Helical" evidence="4">
    <location>
        <begin position="21"/>
        <end position="38"/>
    </location>
</feature>
<keyword evidence="6" id="KW-0131">Cell cycle</keyword>
<dbReference type="GO" id="GO:0051301">
    <property type="term" value="P:cell division"/>
    <property type="evidence" value="ECO:0007669"/>
    <property type="project" value="UniProtKB-KW"/>
</dbReference>
<keyword evidence="4" id="KW-0812">Transmembrane</keyword>
<evidence type="ECO:0000256" key="1">
    <source>
        <dbReference type="ARBA" id="ARBA00022741"/>
    </source>
</evidence>
<keyword evidence="1 3" id="KW-0547">Nucleotide-binding</keyword>
<dbReference type="InterPro" id="IPR050206">
    <property type="entry name" value="FtsK/SpoIIIE/SftA"/>
</dbReference>
<dbReference type="SUPFAM" id="SSF52540">
    <property type="entry name" value="P-loop containing nucleoside triphosphate hydrolases"/>
    <property type="match status" value="1"/>
</dbReference>
<evidence type="ECO:0000256" key="3">
    <source>
        <dbReference type="PROSITE-ProRule" id="PRU00289"/>
    </source>
</evidence>
<evidence type="ECO:0000313" key="7">
    <source>
        <dbReference type="Proteomes" id="UP000524462"/>
    </source>
</evidence>
<evidence type="ECO:0000256" key="4">
    <source>
        <dbReference type="SAM" id="Phobius"/>
    </source>
</evidence>
<dbReference type="Pfam" id="PF01580">
    <property type="entry name" value="FtsK_SpoIIIE"/>
    <property type="match status" value="1"/>
</dbReference>
<protein>
    <submittedName>
        <fullName evidence="6">Cell division protein FtsK</fullName>
    </submittedName>
</protein>
<evidence type="ECO:0000313" key="6">
    <source>
        <dbReference type="EMBL" id="MBA2796310.1"/>
    </source>
</evidence>
<dbReference type="Proteomes" id="UP000524462">
    <property type="component" value="Unassembled WGS sequence"/>
</dbReference>
<sequence length="555" mass="63548">MSLWHKRGRRVRKYHKHIKGITFALLYLPYLLGCGFLLGLNYEDLLTQPLYYGLTTGSLLLGGLIVSFLIQRYLYAHLLAFSKLDNLRIMANFLLENGYYLSKKIKRDNQTKEKIILPKVYLKQSKYDLNASFILQGNKFQDKFLTLGNTLEIQHDGDFTGKKFSKGYVTYTIAIDQFAGRLNLSDVKMTKQGLRLMKDVYWDFVKQPHLLIGGGTGGGKTVLLMILLYGLAPIAVIDICDPKQSDLSSFADVPIFKGHVFITKEKIVECLKSNVEEMEERYRYMKSQPNFVAGMNFSQFGLRPKFIFFDEWAALMAKLEGNYQLQQQVNQYLTQLILEARQAGIFVIMAMQRPDGEYIKTSLRDQFMKRLSVGHLEDTGYTMMYGDANKNKEFKYIDEIDGKKVIGRGYIANAGEIAREFFSPNVPFDKGFSFKEAFMAMTPHESSSAIFSLQNVPTSAITEELEEKAQPDSYTMAEAKQELDKTYDQIKKLVNLIEKDNHRSFNRQDGKVMLSPDDLYDLEVIFDSMDKKNLTYKDAVEAFFQPLSETAIGGS</sequence>
<proteinExistence type="predicted"/>
<dbReference type="Gene3D" id="3.40.50.300">
    <property type="entry name" value="P-loop containing nucleotide triphosphate hydrolases"/>
    <property type="match status" value="1"/>
</dbReference>
<gene>
    <name evidence="6" type="ORF">H1B29_07445</name>
</gene>
<evidence type="ECO:0000256" key="2">
    <source>
        <dbReference type="ARBA" id="ARBA00022840"/>
    </source>
</evidence>
<reference evidence="6 7" key="1">
    <citation type="submission" date="2020-07" db="EMBL/GenBank/DDBJ databases">
        <title>Molecular and genomic characterization of Streptococcus porcinus isolated from diseased swine in Brazil.</title>
        <authorList>
            <person name="Moreno L.Z."/>
            <person name="Matajira C.E.C."/>
            <person name="Poor A.P."/>
            <person name="Dutra M.C."/>
            <person name="Moreno A.M."/>
        </authorList>
    </citation>
    <scope>NUCLEOTIDE SEQUENCE [LARGE SCALE GENOMIC DNA]</scope>
    <source>
        <strain evidence="6 7">SP0816-2</strain>
    </source>
</reference>
<feature type="transmembrane region" description="Helical" evidence="4">
    <location>
        <begin position="221"/>
        <end position="239"/>
    </location>
</feature>
<dbReference type="EMBL" id="JACEGE010000021">
    <property type="protein sequence ID" value="MBA2796310.1"/>
    <property type="molecule type" value="Genomic_DNA"/>
</dbReference>
<keyword evidence="4" id="KW-0472">Membrane</keyword>
<accession>A0A7W0AS68</accession>
<dbReference type="InterPro" id="IPR027417">
    <property type="entry name" value="P-loop_NTPase"/>
</dbReference>
<dbReference type="RefSeq" id="WP_181460285.1">
    <property type="nucleotide sequence ID" value="NZ_JACEGE010000021.1"/>
</dbReference>
<keyword evidence="4" id="KW-1133">Transmembrane helix</keyword>
<dbReference type="AlphaFoldDB" id="A0A7W0AS68"/>
<keyword evidence="2 3" id="KW-0067">ATP-binding</keyword>
<dbReference type="PANTHER" id="PTHR22683">
    <property type="entry name" value="SPORULATION PROTEIN RELATED"/>
    <property type="match status" value="1"/>
</dbReference>
<keyword evidence="6" id="KW-0132">Cell division</keyword>
<evidence type="ECO:0000259" key="5">
    <source>
        <dbReference type="PROSITE" id="PS50901"/>
    </source>
</evidence>
<comment type="caution">
    <text evidence="6">The sequence shown here is derived from an EMBL/GenBank/DDBJ whole genome shotgun (WGS) entry which is preliminary data.</text>
</comment>
<feature type="binding site" evidence="3">
    <location>
        <begin position="214"/>
        <end position="221"/>
    </location>
    <ligand>
        <name>ATP</name>
        <dbReference type="ChEBI" id="CHEBI:30616"/>
    </ligand>
</feature>
<dbReference type="PROSITE" id="PS50901">
    <property type="entry name" value="FTSK"/>
    <property type="match status" value="1"/>
</dbReference>
<organism evidence="6 7">
    <name type="scientific">Streptococcus porcinus</name>
    <dbReference type="NCBI Taxonomy" id="1340"/>
    <lineage>
        <taxon>Bacteria</taxon>
        <taxon>Bacillati</taxon>
        <taxon>Bacillota</taxon>
        <taxon>Bacilli</taxon>
        <taxon>Lactobacillales</taxon>
        <taxon>Streptococcaceae</taxon>
        <taxon>Streptococcus</taxon>
    </lineage>
</organism>
<dbReference type="PANTHER" id="PTHR22683:SF47">
    <property type="entry name" value="FTSK DOMAIN-CONTAINING PROTEIN YDCQ"/>
    <property type="match status" value="1"/>
</dbReference>
<dbReference type="InterPro" id="IPR002543">
    <property type="entry name" value="FtsK_dom"/>
</dbReference>
<feature type="domain" description="FtsK" evidence="5">
    <location>
        <begin position="197"/>
        <end position="382"/>
    </location>
</feature>
<feature type="transmembrane region" description="Helical" evidence="4">
    <location>
        <begin position="50"/>
        <end position="70"/>
    </location>
</feature>
<dbReference type="GO" id="GO:0003677">
    <property type="term" value="F:DNA binding"/>
    <property type="evidence" value="ECO:0007669"/>
    <property type="project" value="InterPro"/>
</dbReference>
<name>A0A7W0AS68_STRPO</name>